<protein>
    <submittedName>
        <fullName evidence="1">Uncharacterized protein</fullName>
    </submittedName>
</protein>
<sequence>MDLSIQKVVKDKIKQRFQRWYASCISKQLDKGVDIETLKPVDLRLSILKLLGAKWLVETYKDIRSQPEMVIKGFEVCRKSSFKSYSPTDCDCDLTL</sequence>
<accession>K1PN19</accession>
<reference evidence="1" key="1">
    <citation type="journal article" date="2012" name="Nature">
        <title>The oyster genome reveals stress adaptation and complexity of shell formation.</title>
        <authorList>
            <person name="Zhang G."/>
            <person name="Fang X."/>
            <person name="Guo X."/>
            <person name="Li L."/>
            <person name="Luo R."/>
            <person name="Xu F."/>
            <person name="Yang P."/>
            <person name="Zhang L."/>
            <person name="Wang X."/>
            <person name="Qi H."/>
            <person name="Xiong Z."/>
            <person name="Que H."/>
            <person name="Xie Y."/>
            <person name="Holland P.W."/>
            <person name="Paps J."/>
            <person name="Zhu Y."/>
            <person name="Wu F."/>
            <person name="Chen Y."/>
            <person name="Wang J."/>
            <person name="Peng C."/>
            <person name="Meng J."/>
            <person name="Yang L."/>
            <person name="Liu J."/>
            <person name="Wen B."/>
            <person name="Zhang N."/>
            <person name="Huang Z."/>
            <person name="Zhu Q."/>
            <person name="Feng Y."/>
            <person name="Mount A."/>
            <person name="Hedgecock D."/>
            <person name="Xu Z."/>
            <person name="Liu Y."/>
            <person name="Domazet-Loso T."/>
            <person name="Du Y."/>
            <person name="Sun X."/>
            <person name="Zhang S."/>
            <person name="Liu B."/>
            <person name="Cheng P."/>
            <person name="Jiang X."/>
            <person name="Li J."/>
            <person name="Fan D."/>
            <person name="Wang W."/>
            <person name="Fu W."/>
            <person name="Wang T."/>
            <person name="Wang B."/>
            <person name="Zhang J."/>
            <person name="Peng Z."/>
            <person name="Li Y."/>
            <person name="Li N."/>
            <person name="Wang J."/>
            <person name="Chen M."/>
            <person name="He Y."/>
            <person name="Tan F."/>
            <person name="Song X."/>
            <person name="Zheng Q."/>
            <person name="Huang R."/>
            <person name="Yang H."/>
            <person name="Du X."/>
            <person name="Chen L."/>
            <person name="Yang M."/>
            <person name="Gaffney P.M."/>
            <person name="Wang S."/>
            <person name="Luo L."/>
            <person name="She Z."/>
            <person name="Ming Y."/>
            <person name="Huang W."/>
            <person name="Zhang S."/>
            <person name="Huang B."/>
            <person name="Zhang Y."/>
            <person name="Qu T."/>
            <person name="Ni P."/>
            <person name="Miao G."/>
            <person name="Wang J."/>
            <person name="Wang Q."/>
            <person name="Steinberg C.E."/>
            <person name="Wang H."/>
            <person name="Li N."/>
            <person name="Qian L."/>
            <person name="Zhang G."/>
            <person name="Li Y."/>
            <person name="Yang H."/>
            <person name="Liu X."/>
            <person name="Wang J."/>
            <person name="Yin Y."/>
            <person name="Wang J."/>
        </authorList>
    </citation>
    <scope>NUCLEOTIDE SEQUENCE [LARGE SCALE GENOMIC DNA]</scope>
    <source>
        <strain evidence="1">05x7-T-G4-1.051#20</strain>
    </source>
</reference>
<evidence type="ECO:0000313" key="1">
    <source>
        <dbReference type="EMBL" id="EKC17885.1"/>
    </source>
</evidence>
<dbReference type="InParanoid" id="K1PN19"/>
<name>K1PN19_MAGGI</name>
<organism evidence="1">
    <name type="scientific">Magallana gigas</name>
    <name type="common">Pacific oyster</name>
    <name type="synonym">Crassostrea gigas</name>
    <dbReference type="NCBI Taxonomy" id="29159"/>
    <lineage>
        <taxon>Eukaryota</taxon>
        <taxon>Metazoa</taxon>
        <taxon>Spiralia</taxon>
        <taxon>Lophotrochozoa</taxon>
        <taxon>Mollusca</taxon>
        <taxon>Bivalvia</taxon>
        <taxon>Autobranchia</taxon>
        <taxon>Pteriomorphia</taxon>
        <taxon>Ostreida</taxon>
        <taxon>Ostreoidea</taxon>
        <taxon>Ostreidae</taxon>
        <taxon>Magallana</taxon>
    </lineage>
</organism>
<dbReference type="AlphaFoldDB" id="K1PN19"/>
<gene>
    <name evidence="1" type="ORF">CGI_10000081</name>
</gene>
<dbReference type="EMBL" id="JH821345">
    <property type="protein sequence ID" value="EKC17885.1"/>
    <property type="molecule type" value="Genomic_DNA"/>
</dbReference>
<proteinExistence type="predicted"/>
<dbReference type="HOGENOM" id="CLU_183971_0_0_1"/>